<comment type="caution">
    <text evidence="2">The sequence shown here is derived from an EMBL/GenBank/DDBJ whole genome shotgun (WGS) entry which is preliminary data.</text>
</comment>
<dbReference type="EC" id="3.4.-.-" evidence="2"/>
<dbReference type="Proteomes" id="UP001596135">
    <property type="component" value="Unassembled WGS sequence"/>
</dbReference>
<reference evidence="3" key="1">
    <citation type="journal article" date="2019" name="Int. J. Syst. Evol. Microbiol.">
        <title>The Global Catalogue of Microorganisms (GCM) 10K type strain sequencing project: providing services to taxonomists for standard genome sequencing and annotation.</title>
        <authorList>
            <consortium name="The Broad Institute Genomics Platform"/>
            <consortium name="The Broad Institute Genome Sequencing Center for Infectious Disease"/>
            <person name="Wu L."/>
            <person name="Ma J."/>
        </authorList>
    </citation>
    <scope>NUCLEOTIDE SEQUENCE [LARGE SCALE GENOMIC DNA]</scope>
    <source>
        <strain evidence="3">CCUG 54522</strain>
    </source>
</reference>
<dbReference type="Gene3D" id="3.30.750.44">
    <property type="match status" value="1"/>
</dbReference>
<dbReference type="InterPro" id="IPR005151">
    <property type="entry name" value="Tail-specific_protease"/>
</dbReference>
<evidence type="ECO:0000313" key="3">
    <source>
        <dbReference type="Proteomes" id="UP001596135"/>
    </source>
</evidence>
<evidence type="ECO:0000259" key="1">
    <source>
        <dbReference type="SMART" id="SM00245"/>
    </source>
</evidence>
<dbReference type="Gene3D" id="3.90.226.10">
    <property type="entry name" value="2-enoyl-CoA Hydratase, Chain A, domain 1"/>
    <property type="match status" value="1"/>
</dbReference>
<organism evidence="2 3">
    <name type="scientific">Nocardioides hankookensis</name>
    <dbReference type="NCBI Taxonomy" id="443157"/>
    <lineage>
        <taxon>Bacteria</taxon>
        <taxon>Bacillati</taxon>
        <taxon>Actinomycetota</taxon>
        <taxon>Actinomycetes</taxon>
        <taxon>Propionibacteriales</taxon>
        <taxon>Nocardioidaceae</taxon>
        <taxon>Nocardioides</taxon>
    </lineage>
</organism>
<dbReference type="Pfam" id="PF11918">
    <property type="entry name" value="Peptidase_S41_N"/>
    <property type="match status" value="1"/>
</dbReference>
<name>A0ABW1LMX4_9ACTN</name>
<proteinExistence type="predicted"/>
<gene>
    <name evidence="2" type="ORF">ACFPYL_19535</name>
</gene>
<dbReference type="CDD" id="cd07563">
    <property type="entry name" value="Peptidase_S41_IRBP"/>
    <property type="match status" value="1"/>
</dbReference>
<keyword evidence="3" id="KW-1185">Reference proteome</keyword>
<evidence type="ECO:0000313" key="2">
    <source>
        <dbReference type="EMBL" id="MFC6045286.1"/>
    </source>
</evidence>
<dbReference type="InterPro" id="IPR029045">
    <property type="entry name" value="ClpP/crotonase-like_dom_sf"/>
</dbReference>
<accession>A0ABW1LMX4</accession>
<sequence length="280" mass="29359">MNISLVQDLVRTHYVFPDTAEQIVTALATVDLEGDSESDAAALTTALQSVNGDRHLRVRHYADGVPPDQDEAEVTAWLAEMALVQGPGICEVRRLEDNTGLLVVGPVILSPEHLAPAAAAAFTLLRGAARLVIDLRGCVGGVPESVALLVSHLTGDEAVHLQDLVHRDGTVTSSWTTPSVSPKVPSDVPVTVLTSARTFSGGEELAYDLQSLGRARVVGETTGGGAHPREAFDLTTHLQLHVPIARSVNAVTGTNWEGVGVVPDVACPAEDALSRAVGAR</sequence>
<dbReference type="GO" id="GO:0016787">
    <property type="term" value="F:hydrolase activity"/>
    <property type="evidence" value="ECO:0007669"/>
    <property type="project" value="UniProtKB-KW"/>
</dbReference>
<dbReference type="PANTHER" id="PTHR11261">
    <property type="entry name" value="INTERPHOTORECEPTOR RETINOID-BINDING PROTEIN"/>
    <property type="match status" value="1"/>
</dbReference>
<dbReference type="RefSeq" id="WP_379158221.1">
    <property type="nucleotide sequence ID" value="NZ_JBHSRJ010000009.1"/>
</dbReference>
<keyword evidence="2" id="KW-0378">Hydrolase</keyword>
<dbReference type="SMART" id="SM00245">
    <property type="entry name" value="TSPc"/>
    <property type="match status" value="1"/>
</dbReference>
<dbReference type="PANTHER" id="PTHR11261:SF3">
    <property type="entry name" value="RETINOL-BINDING PROTEIN 3"/>
    <property type="match status" value="1"/>
</dbReference>
<feature type="domain" description="Tail specific protease" evidence="1">
    <location>
        <begin position="80"/>
        <end position="268"/>
    </location>
</feature>
<protein>
    <submittedName>
        <fullName evidence="2">S41 family peptidase</fullName>
        <ecNumber evidence="2">3.4.-.-</ecNumber>
    </submittedName>
</protein>
<dbReference type="EMBL" id="JBHSRJ010000009">
    <property type="protein sequence ID" value="MFC6045286.1"/>
    <property type="molecule type" value="Genomic_DNA"/>
</dbReference>
<dbReference type="SUPFAM" id="SSF52096">
    <property type="entry name" value="ClpP/crotonase"/>
    <property type="match status" value="1"/>
</dbReference>
<dbReference type="Pfam" id="PF03572">
    <property type="entry name" value="Peptidase_S41"/>
    <property type="match status" value="1"/>
</dbReference>